<evidence type="ECO:0000313" key="3">
    <source>
        <dbReference type="EMBL" id="SHL71751.1"/>
    </source>
</evidence>
<dbReference type="EMBL" id="FOKU01000019">
    <property type="protein sequence ID" value="SFC66294.1"/>
    <property type="molecule type" value="Genomic_DNA"/>
</dbReference>
<dbReference type="AlphaFoldDB" id="A0A1M7CWZ5"/>
<dbReference type="EMBL" id="FRAT01000017">
    <property type="protein sequence ID" value="SHL71751.1"/>
    <property type="molecule type" value="Genomic_DNA"/>
</dbReference>
<evidence type="ECO:0000313" key="5">
    <source>
        <dbReference type="Proteomes" id="UP000198940"/>
    </source>
</evidence>
<gene>
    <name evidence="2" type="ORF">SAMN04487891_1192</name>
    <name evidence="3" type="ORF">SAMN05216293_4137</name>
</gene>
<feature type="chain" id="PRO_5009924761" evidence="1">
    <location>
        <begin position="20"/>
        <end position="1140"/>
    </location>
</feature>
<organism evidence="3 4">
    <name type="scientific">Flagellimonas taeanensis</name>
    <dbReference type="NCBI Taxonomy" id="1005926"/>
    <lineage>
        <taxon>Bacteria</taxon>
        <taxon>Pseudomonadati</taxon>
        <taxon>Bacteroidota</taxon>
        <taxon>Flavobacteriia</taxon>
        <taxon>Flavobacteriales</taxon>
        <taxon>Flavobacteriaceae</taxon>
        <taxon>Flagellimonas</taxon>
    </lineage>
</organism>
<sequence>MKNLKLFIVLILMANQLSAQLGNEFQSVIPNSPTAEEFKRQVDFPVSYYTGVPDIDINLYSTSVDGKDIDVTLRYLANGIKVDQRATWVGLGWSLNVGGVITRSIRGGADEVNQNFNGYSTNNGPGSKLETFLDLDIQNRSGMTTSEIEFTENYRRHGASGQYDTEPDIYTFNAFSISGKFVIDYSGNIVSLSDEKYLIDGHPSSGFEITDQNGYKYMFNSVESTTNLLMSSLEETTYNSSWFLSQIITPNGNIVSFTYDNELINYDTPVTMSHIYYVAGYPNCSHLFVGHSSYSNITINSKRLTRIDFPKGYIKFNAFTNRLDLQGAKRLDNIEVYNFNDALIAKHILSFSYFGNSGSSDQDDKRLKLVSISKVAGTETSDHAFGYNDSSNVPSIQSFAKDYWGYYNGKNVNNSPVPNLINAIYTAKNPYTQTPISRYINDDNRTNASLIPSENHAKVGILTTITYPTGGKTVFDYELNDFNYRKSSYASSGVNGGTPTYINLAKAVAATEPFLSDPGYDNSNYGGTVLGDNLERNVSFVAPETGQYAILYVLEGQGNSTASRVQVLEDDYTVLFSVQNGNYSSSNYSQTVFLNENETYILKAQVDDDHRRSVIVISRVDYSGNTKIDENGNTVVSKPTIGGLRVKRIQKYDDNDVLVLQREYEYLMEDNQTSSGVVLNSDLPFISALGNGVNCSEPIKISSNPLHAYGTTKGNLVGYRRVTEKFVDFEHNSSYKNVYEYTSAFDFPDDDVEFFNSDYDISFPLTNRLDNDFRRGLLLSKTSYDTNGDVVNKLVNSYDYAIDELPSKVLGAHFALNSDVSETEVASLGGTPFLLFVNYNKYMYENIYTANLASSKNTLYFDEGQFFEEQTFYSYNRPHSGLVSRVIKSNSNSENLITEMIYPDDIATASMLSDNTTIEGGALTTEAFNAVKKLKHPDNDLAGLHRIGTLVQTNTYNDANDNGIAESSEFLGLKRTNYKDYGNDIVLPKDEESLKGIFNSSTNKLQSRITFHDYDDNGNPLEVSMPGGPRTSYIWGYDQQYPVAKIENATRTQVESTLGVSPGYHTGSGGLNLTQGNTLRNGLPDSMVTTYTYDPLVGVTSVTDPKGNVTYYGYDAYKRLEFVKDADGYLVQEYKYNYKD</sequence>
<feature type="signal peptide" evidence="1">
    <location>
        <begin position="1"/>
        <end position="19"/>
    </location>
</feature>
<dbReference type="Proteomes" id="UP000198940">
    <property type="component" value="Unassembled WGS sequence"/>
</dbReference>
<evidence type="ECO:0000313" key="2">
    <source>
        <dbReference type="EMBL" id="SFC66294.1"/>
    </source>
</evidence>
<accession>A0A1M7CWZ5</accession>
<dbReference type="Proteomes" id="UP000184031">
    <property type="component" value="Unassembled WGS sequence"/>
</dbReference>
<keyword evidence="5" id="KW-1185">Reference proteome</keyword>
<dbReference type="STRING" id="1055723.SAMN05216293_4137"/>
<keyword evidence="1" id="KW-0732">Signal</keyword>
<dbReference type="Gene3D" id="2.180.10.10">
    <property type="entry name" value="RHS repeat-associated core"/>
    <property type="match status" value="1"/>
</dbReference>
<dbReference type="OrthoDB" id="9814627at2"/>
<name>A0A1M7CWZ5_9FLAO</name>
<comment type="caution">
    <text evidence="3">The sequence shown here is derived from an EMBL/GenBank/DDBJ whole genome shotgun (WGS) entry which is preliminary data.</text>
</comment>
<dbReference type="RefSeq" id="WP_143070776.1">
    <property type="nucleotide sequence ID" value="NZ_FOKU01000019.1"/>
</dbReference>
<reference evidence="3 4" key="1">
    <citation type="submission" date="2016-11" db="EMBL/GenBank/DDBJ databases">
        <authorList>
            <person name="Varghese N."/>
            <person name="Submissions S."/>
        </authorList>
    </citation>
    <scope>NUCLEOTIDE SEQUENCE [LARGE SCALE GENOMIC DNA]</scope>
    <source>
        <strain evidence="3 4">CGMCC 1.12174</strain>
        <strain evidence="2 5">DSM 26351</strain>
    </source>
</reference>
<evidence type="ECO:0000313" key="4">
    <source>
        <dbReference type="Proteomes" id="UP000184031"/>
    </source>
</evidence>
<evidence type="ECO:0000256" key="1">
    <source>
        <dbReference type="SAM" id="SignalP"/>
    </source>
</evidence>
<proteinExistence type="predicted"/>
<protein>
    <submittedName>
        <fullName evidence="3">YD repeat-containing protein</fullName>
    </submittedName>
</protein>